<dbReference type="FunFam" id="3.30.50.10:FF:000006">
    <property type="entry name" value="Nuclear receptor subfamily 5 group A member"/>
    <property type="match status" value="1"/>
</dbReference>
<dbReference type="PRINTS" id="PR00047">
    <property type="entry name" value="STROIDFINGER"/>
</dbReference>
<dbReference type="GO" id="GO:0003700">
    <property type="term" value="F:DNA-binding transcription factor activity"/>
    <property type="evidence" value="ECO:0007669"/>
    <property type="project" value="InterPro"/>
</dbReference>
<feature type="domain" description="Nuclear receptor" evidence="11">
    <location>
        <begin position="5"/>
        <end position="80"/>
    </location>
</feature>
<dbReference type="SUPFAM" id="SSF48508">
    <property type="entry name" value="Nuclear receptor ligand-binding domain"/>
    <property type="match status" value="1"/>
</dbReference>
<evidence type="ECO:0000256" key="7">
    <source>
        <dbReference type="ARBA" id="ARBA00023125"/>
    </source>
</evidence>
<dbReference type="InterPro" id="IPR050274">
    <property type="entry name" value="Nuclear_hormone_rcpt_NR2"/>
</dbReference>
<comment type="similarity">
    <text evidence="2">Belongs to the nuclear hormone receptor family.</text>
</comment>
<dbReference type="PANTHER" id="PTHR24083">
    <property type="entry name" value="NUCLEAR HORMONE RECEPTOR"/>
    <property type="match status" value="1"/>
</dbReference>
<dbReference type="Proteomes" id="UP000605970">
    <property type="component" value="Unassembled WGS sequence"/>
</dbReference>
<dbReference type="InterPro" id="IPR013088">
    <property type="entry name" value="Znf_NHR/GATA"/>
</dbReference>
<dbReference type="EMBL" id="JABEBT010000015">
    <property type="protein sequence ID" value="KAF7638052.1"/>
    <property type="molecule type" value="Genomic_DNA"/>
</dbReference>
<dbReference type="GO" id="GO:0006357">
    <property type="term" value="P:regulation of transcription by RNA polymerase II"/>
    <property type="evidence" value="ECO:0007669"/>
    <property type="project" value="UniProtKB-ARBA"/>
</dbReference>
<keyword evidence="4" id="KW-0863">Zinc-finger</keyword>
<name>A0A8S9ZXN3_9BILA</name>
<dbReference type="PROSITE" id="PS00031">
    <property type="entry name" value="NUCLEAR_REC_DBD_1"/>
    <property type="match status" value="1"/>
</dbReference>
<evidence type="ECO:0000256" key="9">
    <source>
        <dbReference type="ARBA" id="ARBA00023170"/>
    </source>
</evidence>
<keyword evidence="9 12" id="KW-0675">Receptor</keyword>
<evidence type="ECO:0000313" key="13">
    <source>
        <dbReference type="Proteomes" id="UP000605970"/>
    </source>
</evidence>
<keyword evidence="10" id="KW-0539">Nucleus</keyword>
<dbReference type="GO" id="GO:0008270">
    <property type="term" value="F:zinc ion binding"/>
    <property type="evidence" value="ECO:0007669"/>
    <property type="project" value="UniProtKB-KW"/>
</dbReference>
<keyword evidence="7" id="KW-0238">DNA-binding</keyword>
<keyword evidence="3" id="KW-0479">Metal-binding</keyword>
<dbReference type="GO" id="GO:0043565">
    <property type="term" value="F:sequence-specific DNA binding"/>
    <property type="evidence" value="ECO:0007669"/>
    <property type="project" value="InterPro"/>
</dbReference>
<accession>A0A8S9ZXN3</accession>
<keyword evidence="6" id="KW-0805">Transcription regulation</keyword>
<dbReference type="InterPro" id="IPR035500">
    <property type="entry name" value="NHR-like_dom_sf"/>
</dbReference>
<comment type="caution">
    <text evidence="12">The sequence shown here is derived from an EMBL/GenBank/DDBJ whole genome shotgun (WGS) entry which is preliminary data.</text>
</comment>
<evidence type="ECO:0000256" key="8">
    <source>
        <dbReference type="ARBA" id="ARBA00023163"/>
    </source>
</evidence>
<dbReference type="CDD" id="cd07164">
    <property type="entry name" value="NR_DBD_PNR_like_1"/>
    <property type="match status" value="1"/>
</dbReference>
<dbReference type="AlphaFoldDB" id="A0A8S9ZXN3"/>
<evidence type="ECO:0000313" key="12">
    <source>
        <dbReference type="EMBL" id="KAF7638052.1"/>
    </source>
</evidence>
<reference evidence="12" key="1">
    <citation type="journal article" date="2020" name="Ecol. Evol.">
        <title>Genome structure and content of the rice root-knot nematode (Meloidogyne graminicola).</title>
        <authorList>
            <person name="Phan N.T."/>
            <person name="Danchin E.G.J."/>
            <person name="Klopp C."/>
            <person name="Perfus-Barbeoch L."/>
            <person name="Kozlowski D.K."/>
            <person name="Koutsovoulos G.D."/>
            <person name="Lopez-Roques C."/>
            <person name="Bouchez O."/>
            <person name="Zahm M."/>
            <person name="Besnard G."/>
            <person name="Bellafiore S."/>
        </authorList>
    </citation>
    <scope>NUCLEOTIDE SEQUENCE</scope>
    <source>
        <strain evidence="12">VN-18</strain>
    </source>
</reference>
<evidence type="ECO:0000259" key="11">
    <source>
        <dbReference type="PROSITE" id="PS51030"/>
    </source>
</evidence>
<evidence type="ECO:0000256" key="1">
    <source>
        <dbReference type="ARBA" id="ARBA00004123"/>
    </source>
</evidence>
<comment type="subcellular location">
    <subcellularLocation>
        <location evidence="1">Nucleus</location>
    </subcellularLocation>
</comment>
<dbReference type="Gene3D" id="3.30.50.10">
    <property type="entry name" value="Erythroid Transcription Factor GATA-1, subunit A"/>
    <property type="match status" value="1"/>
</dbReference>
<dbReference type="OrthoDB" id="5771769at2759"/>
<dbReference type="SMART" id="SM00399">
    <property type="entry name" value="ZnF_C4"/>
    <property type="match status" value="1"/>
</dbReference>
<keyword evidence="5" id="KW-0862">Zinc</keyword>
<sequence>MPRKSTECLVCGDIATGKHYGVASCDGCRGFFKRSIRRNLNYKCKESNNCPVDMARRNQCQACRFRRCLNVQMNRNAVQNERNLLPKLSTTTTLSNNKFYSTTQINTNYSKIPLNFNQNKIIINKSQLLSIEEFIKFNKSNQIPPTIKNNFRIEKLLTNTPSLNLEKNCLNLLLALIHSLNQFCEAFSISKNTINILINKGWHRLLLAHLSILFPFASSFQCINNNYLFKLIIQLNLNPFEQWALGCIVFFIEVPTTTPNQCLIEISEKASFALIQHSNKLFPQQQQQQRIAKLLFIITNIMFINQEYIQNKLFPSYSIEEILKLILNKIN</sequence>
<keyword evidence="13" id="KW-1185">Reference proteome</keyword>
<keyword evidence="8" id="KW-0804">Transcription</keyword>
<dbReference type="SUPFAM" id="SSF57716">
    <property type="entry name" value="Glucocorticoid receptor-like (DNA-binding domain)"/>
    <property type="match status" value="1"/>
</dbReference>
<organism evidence="12 13">
    <name type="scientific">Meloidogyne graminicola</name>
    <dbReference type="NCBI Taxonomy" id="189291"/>
    <lineage>
        <taxon>Eukaryota</taxon>
        <taxon>Metazoa</taxon>
        <taxon>Ecdysozoa</taxon>
        <taxon>Nematoda</taxon>
        <taxon>Chromadorea</taxon>
        <taxon>Rhabditida</taxon>
        <taxon>Tylenchina</taxon>
        <taxon>Tylenchomorpha</taxon>
        <taxon>Tylenchoidea</taxon>
        <taxon>Meloidogynidae</taxon>
        <taxon>Meloidogyninae</taxon>
        <taxon>Meloidogyne</taxon>
    </lineage>
</organism>
<proteinExistence type="inferred from homology"/>
<evidence type="ECO:0000256" key="5">
    <source>
        <dbReference type="ARBA" id="ARBA00022833"/>
    </source>
</evidence>
<evidence type="ECO:0000256" key="2">
    <source>
        <dbReference type="ARBA" id="ARBA00005993"/>
    </source>
</evidence>
<protein>
    <submittedName>
        <fullName evidence="12">Nuclear receptor domain-containing protein</fullName>
    </submittedName>
</protein>
<evidence type="ECO:0000256" key="4">
    <source>
        <dbReference type="ARBA" id="ARBA00022771"/>
    </source>
</evidence>
<dbReference type="Gene3D" id="1.10.565.10">
    <property type="entry name" value="Retinoid X Receptor"/>
    <property type="match status" value="1"/>
</dbReference>
<dbReference type="InterPro" id="IPR001628">
    <property type="entry name" value="Znf_hrmn_rcpt"/>
</dbReference>
<evidence type="ECO:0000256" key="3">
    <source>
        <dbReference type="ARBA" id="ARBA00022723"/>
    </source>
</evidence>
<gene>
    <name evidence="12" type="ORF">Mgra_00002506</name>
</gene>
<evidence type="ECO:0000256" key="10">
    <source>
        <dbReference type="ARBA" id="ARBA00023242"/>
    </source>
</evidence>
<dbReference type="Pfam" id="PF00105">
    <property type="entry name" value="zf-C4"/>
    <property type="match status" value="1"/>
</dbReference>
<evidence type="ECO:0000256" key="6">
    <source>
        <dbReference type="ARBA" id="ARBA00023015"/>
    </source>
</evidence>
<dbReference type="GO" id="GO:0005634">
    <property type="term" value="C:nucleus"/>
    <property type="evidence" value="ECO:0007669"/>
    <property type="project" value="UniProtKB-SubCell"/>
</dbReference>
<dbReference type="PROSITE" id="PS51030">
    <property type="entry name" value="NUCLEAR_REC_DBD_2"/>
    <property type="match status" value="1"/>
</dbReference>